<comment type="function">
    <text evidence="7">This protein is part of the stalk that links CF(0) to CF(1). It either transmits conformational changes from CF(0) to CF(1) or is implicated in proton conduction.</text>
</comment>
<reference evidence="8 9" key="1">
    <citation type="journal article" date="2019" name="ISME J.">
        <title>Genome analyses of uncultured TG2/ZB3 bacteria in 'Margulisbacteria' specifically attached to ectosymbiotic spirochetes of protists in the termite gut.</title>
        <authorList>
            <person name="Utami Y.D."/>
            <person name="Kuwahara H."/>
            <person name="Igai K."/>
            <person name="Murakami T."/>
            <person name="Sugaya K."/>
            <person name="Morikawa T."/>
            <person name="Nagura Y."/>
            <person name="Yuki M."/>
            <person name="Deevong P."/>
            <person name="Inoue T."/>
            <person name="Kihara K."/>
            <person name="Lo N."/>
            <person name="Yamada A."/>
            <person name="Ohkuma M."/>
            <person name="Hongoh Y."/>
        </authorList>
    </citation>
    <scope>NUCLEOTIDE SEQUENCE [LARGE SCALE GENOMIC DNA]</scope>
    <source>
        <strain evidence="8">NkOx7-02</strain>
    </source>
</reference>
<dbReference type="PANTHER" id="PTHR11910">
    <property type="entry name" value="ATP SYNTHASE DELTA CHAIN"/>
    <property type="match status" value="1"/>
</dbReference>
<dbReference type="Gene3D" id="1.10.520.20">
    <property type="entry name" value="N-terminal domain of the delta subunit of the F1F0-ATP synthase"/>
    <property type="match status" value="1"/>
</dbReference>
<dbReference type="AlphaFoldDB" id="A0A388TH51"/>
<keyword evidence="7" id="KW-0139">CF(1)</keyword>
<name>A0A388TH51_9BACT</name>
<evidence type="ECO:0000256" key="2">
    <source>
        <dbReference type="ARBA" id="ARBA00022448"/>
    </source>
</evidence>
<dbReference type="PRINTS" id="PR00125">
    <property type="entry name" value="ATPASEDELTA"/>
</dbReference>
<comment type="function">
    <text evidence="7">F(1)F(0) ATP synthase produces ATP from ADP in the presence of a proton or sodium gradient. F-type ATPases consist of two structural domains, F(1) containing the extramembraneous catalytic core and F(0) containing the membrane proton channel, linked together by a central stalk and a peripheral stalk. During catalysis, ATP synthesis in the catalytic domain of F(1) is coupled via a rotary mechanism of the central stalk subunits to proton translocation.</text>
</comment>
<comment type="caution">
    <text evidence="8">The sequence shown here is derived from an EMBL/GenBank/DDBJ whole genome shotgun (WGS) entry which is preliminary data.</text>
</comment>
<dbReference type="InterPro" id="IPR000711">
    <property type="entry name" value="ATPase_OSCP/dsu"/>
</dbReference>
<evidence type="ECO:0000256" key="5">
    <source>
        <dbReference type="ARBA" id="ARBA00023136"/>
    </source>
</evidence>
<dbReference type="GO" id="GO:0005886">
    <property type="term" value="C:plasma membrane"/>
    <property type="evidence" value="ECO:0007669"/>
    <property type="project" value="UniProtKB-SubCell"/>
</dbReference>
<evidence type="ECO:0000256" key="3">
    <source>
        <dbReference type="ARBA" id="ARBA00022781"/>
    </source>
</evidence>
<keyword evidence="6 7" id="KW-0066">ATP synthesis</keyword>
<keyword evidence="5 7" id="KW-0472">Membrane</keyword>
<evidence type="ECO:0000256" key="7">
    <source>
        <dbReference type="HAMAP-Rule" id="MF_01416"/>
    </source>
</evidence>
<comment type="similarity">
    <text evidence="7">Belongs to the ATPase delta chain family.</text>
</comment>
<evidence type="ECO:0000313" key="8">
    <source>
        <dbReference type="EMBL" id="GBR76166.1"/>
    </source>
</evidence>
<proteinExistence type="inferred from homology"/>
<keyword evidence="2 7" id="KW-0813">Transport</keyword>
<dbReference type="EMBL" id="BGZO01000017">
    <property type="protein sequence ID" value="GBR76166.1"/>
    <property type="molecule type" value="Genomic_DNA"/>
</dbReference>
<dbReference type="GO" id="GO:0046933">
    <property type="term" value="F:proton-transporting ATP synthase activity, rotational mechanism"/>
    <property type="evidence" value="ECO:0007669"/>
    <property type="project" value="UniProtKB-UniRule"/>
</dbReference>
<dbReference type="InterPro" id="IPR026015">
    <property type="entry name" value="ATP_synth_OSCP/delta_N_sf"/>
</dbReference>
<dbReference type="Proteomes" id="UP000275925">
    <property type="component" value="Unassembled WGS sequence"/>
</dbReference>
<dbReference type="NCBIfam" id="TIGR01145">
    <property type="entry name" value="ATP_synt_delta"/>
    <property type="match status" value="1"/>
</dbReference>
<dbReference type="SUPFAM" id="SSF47928">
    <property type="entry name" value="N-terminal domain of the delta subunit of the F1F0-ATP synthase"/>
    <property type="match status" value="1"/>
</dbReference>
<keyword evidence="4 7" id="KW-0406">Ion transport</keyword>
<evidence type="ECO:0000256" key="6">
    <source>
        <dbReference type="ARBA" id="ARBA00023310"/>
    </source>
</evidence>
<comment type="subcellular location">
    <subcellularLocation>
        <location evidence="7">Cell membrane</location>
        <topology evidence="7">Peripheral membrane protein</topology>
    </subcellularLocation>
    <subcellularLocation>
        <location evidence="1">Membrane</location>
    </subcellularLocation>
</comment>
<keyword evidence="7" id="KW-1003">Cell membrane</keyword>
<dbReference type="HAMAP" id="MF_01416">
    <property type="entry name" value="ATP_synth_delta_bact"/>
    <property type="match status" value="1"/>
</dbReference>
<sequence length="175" mass="20233">MLNYRYNLKELLSALESAGELDFFVTDIFRFNLVCEENFGVRELLFDEHIARESKSEYFNQVFAGMLGNNFREFMRQLIENNDLPFYDLISRKFIELLGREKNSVFAEVLTAVDLTPEQQGLIQKELERLEDKKVYLHNIVSRNVLGGLVIKCGEKMLDLSLQSGLEQLKAALAV</sequence>
<accession>A0A388TH51</accession>
<evidence type="ECO:0000256" key="4">
    <source>
        <dbReference type="ARBA" id="ARBA00023065"/>
    </source>
</evidence>
<dbReference type="GO" id="GO:0045259">
    <property type="term" value="C:proton-transporting ATP synthase complex"/>
    <property type="evidence" value="ECO:0007669"/>
    <property type="project" value="UniProtKB-KW"/>
</dbReference>
<protein>
    <recommendedName>
        <fullName evidence="7">ATP synthase subunit delta</fullName>
    </recommendedName>
    <alternativeName>
        <fullName evidence="7">ATP synthase F(1) sector subunit delta</fullName>
    </alternativeName>
    <alternativeName>
        <fullName evidence="7">F-type ATPase subunit delta</fullName>
        <shortName evidence="7">F-ATPase subunit delta</shortName>
    </alternativeName>
</protein>
<keyword evidence="9" id="KW-1185">Reference proteome</keyword>
<dbReference type="Pfam" id="PF00213">
    <property type="entry name" value="OSCP"/>
    <property type="match status" value="1"/>
</dbReference>
<keyword evidence="3 7" id="KW-0375">Hydrogen ion transport</keyword>
<evidence type="ECO:0000256" key="1">
    <source>
        <dbReference type="ARBA" id="ARBA00004370"/>
    </source>
</evidence>
<organism evidence="8 9">
    <name type="scientific">Candidatus Termititenax persephonae</name>
    <dbReference type="NCBI Taxonomy" id="2218525"/>
    <lineage>
        <taxon>Bacteria</taxon>
        <taxon>Bacillati</taxon>
        <taxon>Candidatus Margulisiibacteriota</taxon>
        <taxon>Candidatus Termititenacia</taxon>
        <taxon>Candidatus Termititenacales</taxon>
        <taxon>Candidatus Termititenacaceae</taxon>
        <taxon>Candidatus Termititenax</taxon>
    </lineage>
</organism>
<gene>
    <name evidence="7 8" type="primary">atpH</name>
    <name evidence="8" type="ORF">NO2_0763</name>
</gene>
<evidence type="ECO:0000313" key="9">
    <source>
        <dbReference type="Proteomes" id="UP000275925"/>
    </source>
</evidence>